<feature type="domain" description="Carbohydrate kinase PfkB" evidence="7">
    <location>
        <begin position="23"/>
        <end position="281"/>
    </location>
</feature>
<keyword evidence="3" id="KW-0547">Nucleotide-binding</keyword>
<keyword evidence="4 8" id="KW-0418">Kinase</keyword>
<dbReference type="Proteomes" id="UP000278962">
    <property type="component" value="Unassembled WGS sequence"/>
</dbReference>
<dbReference type="OrthoDB" id="9801219at2"/>
<evidence type="ECO:0000256" key="2">
    <source>
        <dbReference type="ARBA" id="ARBA00022679"/>
    </source>
</evidence>
<organism evidence="8 9">
    <name type="scientific">Solirubrobacter pauli</name>
    <dbReference type="NCBI Taxonomy" id="166793"/>
    <lineage>
        <taxon>Bacteria</taxon>
        <taxon>Bacillati</taxon>
        <taxon>Actinomycetota</taxon>
        <taxon>Thermoleophilia</taxon>
        <taxon>Solirubrobacterales</taxon>
        <taxon>Solirubrobacteraceae</taxon>
        <taxon>Solirubrobacter</taxon>
    </lineage>
</organism>
<dbReference type="InterPro" id="IPR002139">
    <property type="entry name" value="Ribo/fructo_kinase"/>
</dbReference>
<evidence type="ECO:0000256" key="4">
    <source>
        <dbReference type="ARBA" id="ARBA00022777"/>
    </source>
</evidence>
<proteinExistence type="inferred from homology"/>
<dbReference type="SUPFAM" id="SSF53613">
    <property type="entry name" value="Ribokinase-like"/>
    <property type="match status" value="1"/>
</dbReference>
<dbReference type="InterPro" id="IPR029056">
    <property type="entry name" value="Ribokinase-like"/>
</dbReference>
<evidence type="ECO:0000256" key="5">
    <source>
        <dbReference type="ARBA" id="ARBA00022840"/>
    </source>
</evidence>
<dbReference type="InterPro" id="IPR011611">
    <property type="entry name" value="PfkB_dom"/>
</dbReference>
<evidence type="ECO:0000259" key="7">
    <source>
        <dbReference type="Pfam" id="PF00294"/>
    </source>
</evidence>
<dbReference type="PIRSF" id="PIRSF000535">
    <property type="entry name" value="1PFK/6PFK/LacC"/>
    <property type="match status" value="1"/>
</dbReference>
<name>A0A660LBN1_9ACTN</name>
<dbReference type="InterPro" id="IPR017583">
    <property type="entry name" value="Tagatose/fructose_Pkinase"/>
</dbReference>
<keyword evidence="9" id="KW-1185">Reference proteome</keyword>
<dbReference type="PANTHER" id="PTHR46566:SF5">
    <property type="entry name" value="1-PHOSPHOFRUCTOKINASE"/>
    <property type="match status" value="1"/>
</dbReference>
<evidence type="ECO:0000313" key="9">
    <source>
        <dbReference type="Proteomes" id="UP000278962"/>
    </source>
</evidence>
<dbReference type="PRINTS" id="PR00990">
    <property type="entry name" value="RIBOKINASE"/>
</dbReference>
<reference evidence="8 9" key="1">
    <citation type="submission" date="2018-10" db="EMBL/GenBank/DDBJ databases">
        <title>Genomic Encyclopedia of Archaeal and Bacterial Type Strains, Phase II (KMG-II): from individual species to whole genera.</title>
        <authorList>
            <person name="Goeker M."/>
        </authorList>
    </citation>
    <scope>NUCLEOTIDE SEQUENCE [LARGE SCALE GENOMIC DNA]</scope>
    <source>
        <strain evidence="8 9">DSM 14954</strain>
    </source>
</reference>
<dbReference type="GO" id="GO:0005524">
    <property type="term" value="F:ATP binding"/>
    <property type="evidence" value="ECO:0007669"/>
    <property type="project" value="UniProtKB-KW"/>
</dbReference>
<dbReference type="AlphaFoldDB" id="A0A660LBN1"/>
<dbReference type="EMBL" id="RBIL01000001">
    <property type="protein sequence ID" value="RKQ90424.1"/>
    <property type="molecule type" value="Genomic_DNA"/>
</dbReference>
<keyword evidence="2 6" id="KW-0808">Transferase</keyword>
<sequence>MIVCISPTPAVDRLHRVSGPVVVGRIHRPHEVVAVAGGKGLNAARAAAQLGTPVRAVAPLGGANGAWIETQLEAAGLEVRRVPTDAEPRICVSVAGEGQDLTEFYEGAPPIAAAEWDALVDAVRDAATGASWVTLSGSLPPGAPVDGAAVLLEAARAAGASVALDGSGEALAAGVRVMPDLVKINEHEAHGLLGADVDVRALRPAQGVACITRGAAGLELAANGVVLRATPPTRGRYPVGCGDVTLGALVAARDTGADWPAAVALAVGAAAAAAEVPGAAVFDPARARELAAAVDVRFT</sequence>
<evidence type="ECO:0000256" key="1">
    <source>
        <dbReference type="ARBA" id="ARBA00010688"/>
    </source>
</evidence>
<dbReference type="GO" id="GO:0005829">
    <property type="term" value="C:cytosol"/>
    <property type="evidence" value="ECO:0007669"/>
    <property type="project" value="TreeGrafter"/>
</dbReference>
<evidence type="ECO:0000313" key="8">
    <source>
        <dbReference type="EMBL" id="RKQ90424.1"/>
    </source>
</evidence>
<protein>
    <submittedName>
        <fullName evidence="8">1-phosphofructokinase/tagatose 6-phosphate kinase</fullName>
    </submittedName>
</protein>
<comment type="caution">
    <text evidence="8">The sequence shown here is derived from an EMBL/GenBank/DDBJ whole genome shotgun (WGS) entry which is preliminary data.</text>
</comment>
<dbReference type="Gene3D" id="3.40.1190.20">
    <property type="match status" value="1"/>
</dbReference>
<dbReference type="PANTHER" id="PTHR46566">
    <property type="entry name" value="1-PHOSPHOFRUCTOKINASE-RELATED"/>
    <property type="match status" value="1"/>
</dbReference>
<gene>
    <name evidence="8" type="ORF">C8N24_0226</name>
</gene>
<accession>A0A660LBN1</accession>
<evidence type="ECO:0000256" key="6">
    <source>
        <dbReference type="PIRNR" id="PIRNR000535"/>
    </source>
</evidence>
<comment type="similarity">
    <text evidence="1">Belongs to the carbohydrate kinase PfkB family.</text>
</comment>
<evidence type="ECO:0000256" key="3">
    <source>
        <dbReference type="ARBA" id="ARBA00022741"/>
    </source>
</evidence>
<dbReference type="GO" id="GO:0008443">
    <property type="term" value="F:phosphofructokinase activity"/>
    <property type="evidence" value="ECO:0007669"/>
    <property type="project" value="TreeGrafter"/>
</dbReference>
<dbReference type="Pfam" id="PF00294">
    <property type="entry name" value="PfkB"/>
    <property type="match status" value="1"/>
</dbReference>
<dbReference type="RefSeq" id="WP_121246987.1">
    <property type="nucleotide sequence ID" value="NZ_RBIL01000001.1"/>
</dbReference>
<keyword evidence="5" id="KW-0067">ATP-binding</keyword>